<evidence type="ECO:0000313" key="2">
    <source>
        <dbReference type="Proteomes" id="UP001162483"/>
    </source>
</evidence>
<organism evidence="1 2">
    <name type="scientific">Staurois parvus</name>
    <dbReference type="NCBI Taxonomy" id="386267"/>
    <lineage>
        <taxon>Eukaryota</taxon>
        <taxon>Metazoa</taxon>
        <taxon>Chordata</taxon>
        <taxon>Craniata</taxon>
        <taxon>Vertebrata</taxon>
        <taxon>Euteleostomi</taxon>
        <taxon>Amphibia</taxon>
        <taxon>Batrachia</taxon>
        <taxon>Anura</taxon>
        <taxon>Neobatrachia</taxon>
        <taxon>Ranoidea</taxon>
        <taxon>Ranidae</taxon>
        <taxon>Staurois</taxon>
    </lineage>
</organism>
<accession>A0ABN9CBD5</accession>
<proteinExistence type="predicted"/>
<name>A0ABN9CBD5_9NEOB</name>
<gene>
    <name evidence="1" type="ORF">SPARVUS_LOCUS4698681</name>
</gene>
<keyword evidence="2" id="KW-1185">Reference proteome</keyword>
<dbReference type="EMBL" id="CATNWA010009109">
    <property type="protein sequence ID" value="CAI9557396.1"/>
    <property type="molecule type" value="Genomic_DNA"/>
</dbReference>
<protein>
    <submittedName>
        <fullName evidence="1">Uncharacterized protein</fullName>
    </submittedName>
</protein>
<reference evidence="1" key="1">
    <citation type="submission" date="2023-05" db="EMBL/GenBank/DDBJ databases">
        <authorList>
            <person name="Stuckert A."/>
        </authorList>
    </citation>
    <scope>NUCLEOTIDE SEQUENCE</scope>
</reference>
<comment type="caution">
    <text evidence="1">The sequence shown here is derived from an EMBL/GenBank/DDBJ whole genome shotgun (WGS) entry which is preliminary data.</text>
</comment>
<dbReference type="Proteomes" id="UP001162483">
    <property type="component" value="Unassembled WGS sequence"/>
</dbReference>
<evidence type="ECO:0000313" key="1">
    <source>
        <dbReference type="EMBL" id="CAI9557396.1"/>
    </source>
</evidence>
<sequence length="97" mass="11171">MCEGYDSGQYVQERSVEGMTVGSMYKRGMWRVWQWAVCTGEECGGYSSGSMYRRGVWRVWQWAICTGEECGGYGSGQYVQERSIEGMTVVSMYRRRV</sequence>
<feature type="non-terminal residue" evidence="1">
    <location>
        <position position="97"/>
    </location>
</feature>